<reference evidence="2" key="1">
    <citation type="submission" date="2016-08" db="EMBL/GenBank/DDBJ databases">
        <title>Comparative genomics of Lactococcus lactis strain WFLU12 isolated from the gastrointestinal tract of wild olive flounder (Paralichythys olivaceus).</title>
        <authorList>
            <person name="Nguyen T.L."/>
            <person name="Kim D.-H."/>
        </authorList>
    </citation>
    <scope>NUCLEOTIDE SEQUENCE [LARGE SCALE GENOMIC DNA]</scope>
    <source>
        <strain evidence="2">WFLU12</strain>
    </source>
</reference>
<sequence>MTVPITPSQPVSAPFVAGNLPLEKYLPPIFSPLLPIALPEVKAGIIKSVGSLIFPAASIAVTLIRTLGRLNLEG</sequence>
<comment type="caution">
    <text evidence="1">The sequence shown here is derived from an EMBL/GenBank/DDBJ whole genome shotgun (WGS) entry which is preliminary data.</text>
</comment>
<evidence type="ECO:0000313" key="1">
    <source>
        <dbReference type="EMBL" id="PUA16117.1"/>
    </source>
</evidence>
<proteinExistence type="predicted"/>
<dbReference type="EMBL" id="PKRZ01000001">
    <property type="protein sequence ID" value="PUA16117.1"/>
    <property type="molecule type" value="Genomic_DNA"/>
</dbReference>
<protein>
    <submittedName>
        <fullName evidence="1">Uncharacterized protein</fullName>
    </submittedName>
</protein>
<organism evidence="1 2">
    <name type="scientific">Lactococcus lactis subsp. lactis</name>
    <name type="common">Streptococcus lactis</name>
    <dbReference type="NCBI Taxonomy" id="1360"/>
    <lineage>
        <taxon>Bacteria</taxon>
        <taxon>Bacillati</taxon>
        <taxon>Bacillota</taxon>
        <taxon>Bacilli</taxon>
        <taxon>Lactobacillales</taxon>
        <taxon>Streptococcaceae</taxon>
        <taxon>Lactococcus</taxon>
    </lineage>
</organism>
<dbReference type="AlphaFoldDB" id="A0A2R7Y019"/>
<name>A0A2R7Y019_LACLL</name>
<dbReference type="Proteomes" id="UP000234865">
    <property type="component" value="Unassembled WGS sequence"/>
</dbReference>
<accession>A0A2R7Y019</accession>
<gene>
    <name evidence="1" type="ORF">CYU10_000081</name>
</gene>
<evidence type="ECO:0000313" key="2">
    <source>
        <dbReference type="Proteomes" id="UP000234865"/>
    </source>
</evidence>